<dbReference type="SUPFAM" id="SSF53822">
    <property type="entry name" value="Periplasmic binding protein-like I"/>
    <property type="match status" value="1"/>
</dbReference>
<keyword evidence="3" id="KW-0813">Transport</keyword>
<accession>A0A8J7S117</accession>
<feature type="signal peptide" evidence="4">
    <location>
        <begin position="1"/>
        <end position="31"/>
    </location>
</feature>
<keyword evidence="2 4" id="KW-0732">Signal</keyword>
<dbReference type="InterPro" id="IPR028081">
    <property type="entry name" value="Leu-bd"/>
</dbReference>
<dbReference type="CDD" id="cd06338">
    <property type="entry name" value="PBP1_ABC_ligand_binding-like"/>
    <property type="match status" value="1"/>
</dbReference>
<reference evidence="6" key="1">
    <citation type="submission" date="2021-04" db="EMBL/GenBank/DDBJ databases">
        <authorList>
            <person name="Zhang D.-C."/>
        </authorList>
    </citation>
    <scope>NUCLEOTIDE SEQUENCE</scope>
    <source>
        <strain evidence="6">CGMCC 1.15697</strain>
    </source>
</reference>
<dbReference type="InterPro" id="IPR006311">
    <property type="entry name" value="TAT_signal"/>
</dbReference>
<evidence type="ECO:0000259" key="5">
    <source>
        <dbReference type="Pfam" id="PF13458"/>
    </source>
</evidence>
<dbReference type="InterPro" id="IPR028082">
    <property type="entry name" value="Peripla_BP_I"/>
</dbReference>
<sequence length="414" mass="44294">MNKQISRRTALGLLGATMTSATALRAMPARAATDGVIRFGGSLGMSGRYAETGLNIRHGYETAIKYINEEKGGVQIAGKTYSLELGIVDDASDPARATTLIQRQVDEGVDFFLGSYGSNVVLPCAGITEAAGKVTVQVGGSADQIFTQGYENIFGFFPRASRAWVTSIEFFKSIEPKPKTVSVMATNSAFSKLNAQAAAAGCKEIGLEVLDVLELPEQVTDSSSALATLRARTPDILITTTVDQNSLVIARQMIATETNVPLLYQFLGPQLPAYRESLGAKADGVVMQLPWDESLEFTDPTFGDTQSYIDYYNATNDRPFSYHTVGASSCITTYIEAMKAAGSVDPLAVRDALDAIDIVTAFGPVNFTEDGDGDPILMGAKIGQVQGGEIKVVYPENLRTAETLYPTPTWAEKG</sequence>
<dbReference type="AlphaFoldDB" id="A0A8J7S117"/>
<dbReference type="EMBL" id="JAGMWN010000007">
    <property type="protein sequence ID" value="MBP5858377.1"/>
    <property type="molecule type" value="Genomic_DNA"/>
</dbReference>
<dbReference type="GO" id="GO:0006865">
    <property type="term" value="P:amino acid transport"/>
    <property type="evidence" value="ECO:0007669"/>
    <property type="project" value="UniProtKB-KW"/>
</dbReference>
<name>A0A8J7S117_9PROT</name>
<evidence type="ECO:0000313" key="6">
    <source>
        <dbReference type="EMBL" id="MBP5858377.1"/>
    </source>
</evidence>
<keyword evidence="7" id="KW-1185">Reference proteome</keyword>
<gene>
    <name evidence="6" type="ORF">KAJ83_15250</name>
</gene>
<evidence type="ECO:0000313" key="7">
    <source>
        <dbReference type="Proteomes" id="UP000672602"/>
    </source>
</evidence>
<evidence type="ECO:0000256" key="1">
    <source>
        <dbReference type="ARBA" id="ARBA00010062"/>
    </source>
</evidence>
<dbReference type="Proteomes" id="UP000672602">
    <property type="component" value="Unassembled WGS sequence"/>
</dbReference>
<keyword evidence="3" id="KW-0029">Amino-acid transport</keyword>
<feature type="chain" id="PRO_5035277505" evidence="4">
    <location>
        <begin position="32"/>
        <end position="414"/>
    </location>
</feature>
<dbReference type="PANTHER" id="PTHR30483:SF37">
    <property type="entry name" value="ABC TRANSPORTER SUBSTRATE-BINDING PROTEIN"/>
    <property type="match status" value="1"/>
</dbReference>
<comment type="caution">
    <text evidence="6">The sequence shown here is derived from an EMBL/GenBank/DDBJ whole genome shotgun (WGS) entry which is preliminary data.</text>
</comment>
<dbReference type="Gene3D" id="3.40.50.2300">
    <property type="match status" value="2"/>
</dbReference>
<comment type="similarity">
    <text evidence="1">Belongs to the leucine-binding protein family.</text>
</comment>
<organism evidence="6 7">
    <name type="scientific">Marivibrio halodurans</name>
    <dbReference type="NCBI Taxonomy" id="2039722"/>
    <lineage>
        <taxon>Bacteria</taxon>
        <taxon>Pseudomonadati</taxon>
        <taxon>Pseudomonadota</taxon>
        <taxon>Alphaproteobacteria</taxon>
        <taxon>Rhodospirillales</taxon>
        <taxon>Rhodospirillaceae</taxon>
        <taxon>Marivibrio</taxon>
    </lineage>
</organism>
<dbReference type="Pfam" id="PF13458">
    <property type="entry name" value="Peripla_BP_6"/>
    <property type="match status" value="1"/>
</dbReference>
<dbReference type="InterPro" id="IPR051010">
    <property type="entry name" value="BCAA_transport"/>
</dbReference>
<dbReference type="RefSeq" id="WP_210682959.1">
    <property type="nucleotide sequence ID" value="NZ_JAGMWN010000007.1"/>
</dbReference>
<evidence type="ECO:0000256" key="4">
    <source>
        <dbReference type="SAM" id="SignalP"/>
    </source>
</evidence>
<protein>
    <submittedName>
        <fullName evidence="6">Amino acid ABC transporter substrate-binding protein</fullName>
    </submittedName>
</protein>
<feature type="domain" description="Leucine-binding protein" evidence="5">
    <location>
        <begin position="37"/>
        <end position="375"/>
    </location>
</feature>
<evidence type="ECO:0000256" key="3">
    <source>
        <dbReference type="ARBA" id="ARBA00022970"/>
    </source>
</evidence>
<evidence type="ECO:0000256" key="2">
    <source>
        <dbReference type="ARBA" id="ARBA00022729"/>
    </source>
</evidence>
<dbReference type="PROSITE" id="PS51318">
    <property type="entry name" value="TAT"/>
    <property type="match status" value="1"/>
</dbReference>
<proteinExistence type="inferred from homology"/>
<dbReference type="PANTHER" id="PTHR30483">
    <property type="entry name" value="LEUCINE-SPECIFIC-BINDING PROTEIN"/>
    <property type="match status" value="1"/>
</dbReference>